<sequence length="32" mass="3674">MPPSTAPRAMSTSKDRKKVVPCDYHDRIIKNM</sequence>
<evidence type="ECO:0000313" key="2">
    <source>
        <dbReference type="Proteomes" id="UP000488956"/>
    </source>
</evidence>
<dbReference type="AlphaFoldDB" id="A0A6G0JUD2"/>
<organism evidence="1 2">
    <name type="scientific">Phytophthora fragariae</name>
    <dbReference type="NCBI Taxonomy" id="53985"/>
    <lineage>
        <taxon>Eukaryota</taxon>
        <taxon>Sar</taxon>
        <taxon>Stramenopiles</taxon>
        <taxon>Oomycota</taxon>
        <taxon>Peronosporomycetes</taxon>
        <taxon>Peronosporales</taxon>
        <taxon>Peronosporaceae</taxon>
        <taxon>Phytophthora</taxon>
    </lineage>
</organism>
<name>A0A6G0JUD2_9STRA</name>
<evidence type="ECO:0000313" key="1">
    <source>
        <dbReference type="EMBL" id="KAE9067061.1"/>
    </source>
</evidence>
<dbReference type="EMBL" id="QXFX01003786">
    <property type="protein sequence ID" value="KAE9067061.1"/>
    <property type="molecule type" value="Genomic_DNA"/>
</dbReference>
<proteinExistence type="predicted"/>
<protein>
    <submittedName>
        <fullName evidence="1">Uncharacterized protein</fullName>
    </submittedName>
</protein>
<reference evidence="1 2" key="1">
    <citation type="submission" date="2018-09" db="EMBL/GenBank/DDBJ databases">
        <title>Genomic investigation of the strawberry pathogen Phytophthora fragariae indicates pathogenicity is determined by transcriptional variation in three key races.</title>
        <authorList>
            <person name="Adams T.M."/>
            <person name="Armitage A.D."/>
            <person name="Sobczyk M.K."/>
            <person name="Bates H.J."/>
            <person name="Dunwell J.M."/>
            <person name="Nellist C.F."/>
            <person name="Harrison R.J."/>
        </authorList>
    </citation>
    <scope>NUCLEOTIDE SEQUENCE [LARGE SCALE GENOMIC DNA]</scope>
    <source>
        <strain evidence="1 2">ONT-3</strain>
    </source>
</reference>
<gene>
    <name evidence="1" type="ORF">PF010_g27614</name>
</gene>
<dbReference type="Proteomes" id="UP000488956">
    <property type="component" value="Unassembled WGS sequence"/>
</dbReference>
<comment type="caution">
    <text evidence="1">The sequence shown here is derived from an EMBL/GenBank/DDBJ whole genome shotgun (WGS) entry which is preliminary data.</text>
</comment>
<accession>A0A6G0JUD2</accession>